<keyword evidence="1" id="KW-0285">Flavoprotein</keyword>
<dbReference type="CDD" id="cd00130">
    <property type="entry name" value="PAS"/>
    <property type="match status" value="1"/>
</dbReference>
<dbReference type="Proteomes" id="UP000070501">
    <property type="component" value="Unassembled WGS sequence"/>
</dbReference>
<dbReference type="NCBIfam" id="TIGR00229">
    <property type="entry name" value="sensory_box"/>
    <property type="match status" value="1"/>
</dbReference>
<name>A0A136IT44_9PEZI</name>
<dbReference type="EMBL" id="KQ964259">
    <property type="protein sequence ID" value="KXJ88122.1"/>
    <property type="molecule type" value="Genomic_DNA"/>
</dbReference>
<dbReference type="SMART" id="SM00315">
    <property type="entry name" value="RGS"/>
    <property type="match status" value="1"/>
</dbReference>
<dbReference type="SUPFAM" id="SSF48097">
    <property type="entry name" value="Regulator of G-protein signaling, RGS"/>
    <property type="match status" value="1"/>
</dbReference>
<feature type="domain" description="PAC" evidence="4">
    <location>
        <begin position="246"/>
        <end position="299"/>
    </location>
</feature>
<dbReference type="InParanoid" id="A0A136IT44"/>
<evidence type="ECO:0000259" key="5">
    <source>
        <dbReference type="PROSITE" id="PS50132"/>
    </source>
</evidence>
<dbReference type="InterPro" id="IPR000014">
    <property type="entry name" value="PAS"/>
</dbReference>
<dbReference type="OrthoDB" id="447251at2759"/>
<dbReference type="InterPro" id="IPR044926">
    <property type="entry name" value="RGS_subdomain_2"/>
</dbReference>
<dbReference type="InterPro" id="IPR036305">
    <property type="entry name" value="RGS_sf"/>
</dbReference>
<dbReference type="Pfam" id="PF00615">
    <property type="entry name" value="RGS"/>
    <property type="match status" value="1"/>
</dbReference>
<sequence length="331" mass="36363">MSGRIQSTYDELPDLSPRSTAFTTTPFDSFPPFVDILSRDVFSMMLENQSTSQHFLNYCEDQGCEENIEFLMRVKDFTQSTDEVAAVLTAISTSFTAMGAAKPINLPPLVNRALNTDLKRIARSVLPSVEGVFHEARSYVETRTARDIFPGFVKSQFAYCTAIALATSSHSLASVKLEYPGLGESFCLVDASDSGNCILAASEVFARMTGYSLTEMVSKSCGFLQGAATDQLVVAKIEAALRGEEETVELLLNYRKDGEPFWNLLFLMPLRDNTGRLRYWLGAQINVSESIHSRKDVLRVLNWGKNPYADSGVSFGSPVTSRGASSSTKDG</sequence>
<dbReference type="InterPro" id="IPR000700">
    <property type="entry name" value="PAS-assoc_C"/>
</dbReference>
<dbReference type="SUPFAM" id="SSF55785">
    <property type="entry name" value="PYP-like sensor domain (PAS domain)"/>
    <property type="match status" value="1"/>
</dbReference>
<dbReference type="PANTHER" id="PTHR47429:SF2">
    <property type="entry name" value="PROTEIN TWIN LOV 1"/>
    <property type="match status" value="1"/>
</dbReference>
<proteinExistence type="predicted"/>
<evidence type="ECO:0000256" key="2">
    <source>
        <dbReference type="ARBA" id="ARBA00022643"/>
    </source>
</evidence>
<evidence type="ECO:0000259" key="4">
    <source>
        <dbReference type="PROSITE" id="PS50113"/>
    </source>
</evidence>
<evidence type="ECO:0008006" key="8">
    <source>
        <dbReference type="Google" id="ProtNLM"/>
    </source>
</evidence>
<evidence type="ECO:0000256" key="3">
    <source>
        <dbReference type="ARBA" id="ARBA00022991"/>
    </source>
</evidence>
<evidence type="ECO:0000313" key="7">
    <source>
        <dbReference type="Proteomes" id="UP000070501"/>
    </source>
</evidence>
<evidence type="ECO:0000313" key="6">
    <source>
        <dbReference type="EMBL" id="KXJ88122.1"/>
    </source>
</evidence>
<dbReference type="STRING" id="196109.A0A136IT44"/>
<gene>
    <name evidence="6" type="ORF">Micbo1qcDRAFT_166769</name>
</gene>
<dbReference type="Gene3D" id="1.10.167.10">
    <property type="entry name" value="Regulator of G-protein Signalling 4, domain 2"/>
    <property type="match status" value="1"/>
</dbReference>
<dbReference type="PROSITE" id="PS50113">
    <property type="entry name" value="PAC"/>
    <property type="match status" value="1"/>
</dbReference>
<organism evidence="6 7">
    <name type="scientific">Microdochium bolleyi</name>
    <dbReference type="NCBI Taxonomy" id="196109"/>
    <lineage>
        <taxon>Eukaryota</taxon>
        <taxon>Fungi</taxon>
        <taxon>Dikarya</taxon>
        <taxon>Ascomycota</taxon>
        <taxon>Pezizomycotina</taxon>
        <taxon>Sordariomycetes</taxon>
        <taxon>Xylariomycetidae</taxon>
        <taxon>Xylariales</taxon>
        <taxon>Microdochiaceae</taxon>
        <taxon>Microdochium</taxon>
    </lineage>
</organism>
<protein>
    <recommendedName>
        <fullName evidence="8">PAC domain-containing protein</fullName>
    </recommendedName>
</protein>
<feature type="non-terminal residue" evidence="6">
    <location>
        <position position="331"/>
    </location>
</feature>
<feature type="domain" description="RGS" evidence="5">
    <location>
        <begin position="41"/>
        <end position="157"/>
    </location>
</feature>
<dbReference type="CDD" id="cd07440">
    <property type="entry name" value="RGS"/>
    <property type="match status" value="1"/>
</dbReference>
<evidence type="ECO:0000256" key="1">
    <source>
        <dbReference type="ARBA" id="ARBA00022630"/>
    </source>
</evidence>
<dbReference type="Gene3D" id="3.30.450.20">
    <property type="entry name" value="PAS domain"/>
    <property type="match status" value="1"/>
</dbReference>
<dbReference type="InterPro" id="IPR035965">
    <property type="entry name" value="PAS-like_dom_sf"/>
</dbReference>
<dbReference type="PANTHER" id="PTHR47429">
    <property type="entry name" value="PROTEIN TWIN LOV 1"/>
    <property type="match status" value="1"/>
</dbReference>
<keyword evidence="2" id="KW-0288">FMN</keyword>
<dbReference type="Pfam" id="PF13426">
    <property type="entry name" value="PAS_9"/>
    <property type="match status" value="1"/>
</dbReference>
<accession>A0A136IT44</accession>
<dbReference type="GO" id="GO:0005634">
    <property type="term" value="C:nucleus"/>
    <property type="evidence" value="ECO:0007669"/>
    <property type="project" value="TreeGrafter"/>
</dbReference>
<keyword evidence="3" id="KW-0157">Chromophore</keyword>
<keyword evidence="7" id="KW-1185">Reference proteome</keyword>
<dbReference type="InterPro" id="IPR016137">
    <property type="entry name" value="RGS"/>
</dbReference>
<dbReference type="AlphaFoldDB" id="A0A136IT44"/>
<reference evidence="7" key="1">
    <citation type="submission" date="2016-02" db="EMBL/GenBank/DDBJ databases">
        <title>Draft genome sequence of Microdochium bolleyi, a fungal endophyte of beachgrass.</title>
        <authorList>
            <consortium name="DOE Joint Genome Institute"/>
            <person name="David A.S."/>
            <person name="May G."/>
            <person name="Haridas S."/>
            <person name="Lim J."/>
            <person name="Wang M."/>
            <person name="Labutti K."/>
            <person name="Lipzen A."/>
            <person name="Barry K."/>
            <person name="Grigoriev I.V."/>
        </authorList>
    </citation>
    <scope>NUCLEOTIDE SEQUENCE [LARGE SCALE GENOMIC DNA]</scope>
    <source>
        <strain evidence="7">J235TASD1</strain>
    </source>
</reference>
<dbReference type="PROSITE" id="PS50132">
    <property type="entry name" value="RGS"/>
    <property type="match status" value="1"/>
</dbReference>